<evidence type="ECO:0000256" key="1">
    <source>
        <dbReference type="SAM" id="MobiDB-lite"/>
    </source>
</evidence>
<feature type="region of interest" description="Disordered" evidence="1">
    <location>
        <begin position="44"/>
        <end position="64"/>
    </location>
</feature>
<evidence type="ECO:0008006" key="3">
    <source>
        <dbReference type="Google" id="ProtNLM"/>
    </source>
</evidence>
<dbReference type="EnsemblPlants" id="MELO3C035397.2.1">
    <property type="protein sequence ID" value="MELO3C035397.2.1"/>
    <property type="gene ID" value="MELO3C035397.2"/>
</dbReference>
<evidence type="ECO:0000313" key="2">
    <source>
        <dbReference type="EnsemblPlants" id="MELO3C035397.2.1"/>
    </source>
</evidence>
<name>A0A9I9ELC9_CUCME</name>
<sequence>MNFVHVKNFEIGIMSSSYPCNNFLEMDAMFLEFADDLDNLTGGLSSVGNNSGSPSQPPATLTPRRHAQSRLLELERYIVANGCISMTIAPSMEKSICPHVVRFSQAIGAGWTLAENKLRSSRPTFRGKSVDRVELFQKTHVRAGTFVSQATEDAHNQMLKLQSQPTPEGPAM</sequence>
<dbReference type="AlphaFoldDB" id="A0A9I9ELC9"/>
<accession>A0A9I9ELC9</accession>
<proteinExistence type="predicted"/>
<dbReference type="Gramene" id="MELO3C035397.2.1">
    <property type="protein sequence ID" value="MELO3C035397.2.1"/>
    <property type="gene ID" value="MELO3C035397.2"/>
</dbReference>
<feature type="compositionally biased region" description="Low complexity" evidence="1">
    <location>
        <begin position="44"/>
        <end position="53"/>
    </location>
</feature>
<organism evidence="2">
    <name type="scientific">Cucumis melo</name>
    <name type="common">Muskmelon</name>
    <dbReference type="NCBI Taxonomy" id="3656"/>
    <lineage>
        <taxon>Eukaryota</taxon>
        <taxon>Viridiplantae</taxon>
        <taxon>Streptophyta</taxon>
        <taxon>Embryophyta</taxon>
        <taxon>Tracheophyta</taxon>
        <taxon>Spermatophyta</taxon>
        <taxon>Magnoliopsida</taxon>
        <taxon>eudicotyledons</taxon>
        <taxon>Gunneridae</taxon>
        <taxon>Pentapetalae</taxon>
        <taxon>rosids</taxon>
        <taxon>fabids</taxon>
        <taxon>Cucurbitales</taxon>
        <taxon>Cucurbitaceae</taxon>
        <taxon>Benincaseae</taxon>
        <taxon>Cucumis</taxon>
    </lineage>
</organism>
<reference evidence="2" key="1">
    <citation type="submission" date="2023-03" db="UniProtKB">
        <authorList>
            <consortium name="EnsemblPlants"/>
        </authorList>
    </citation>
    <scope>IDENTIFICATION</scope>
</reference>
<protein>
    <recommendedName>
        <fullName evidence="3">CACTA en-spm transposon protein</fullName>
    </recommendedName>
</protein>